<accession>A0A9P3HBY9</accession>
<keyword evidence="2" id="KW-1185">Reference proteome</keyword>
<dbReference type="OrthoDB" id="2012566at2759"/>
<protein>
    <submittedName>
        <fullName evidence="1">Uncharacterized protein</fullName>
    </submittedName>
</protein>
<name>A0A9P3HBY9_9FUNG</name>
<gene>
    <name evidence="1" type="ORF">EMPS_06267</name>
</gene>
<evidence type="ECO:0000313" key="2">
    <source>
        <dbReference type="Proteomes" id="UP000827284"/>
    </source>
</evidence>
<dbReference type="InterPro" id="IPR036412">
    <property type="entry name" value="HAD-like_sf"/>
</dbReference>
<reference evidence="1" key="2">
    <citation type="journal article" date="2022" name="Microbiol. Resour. Announc.">
        <title>Whole-Genome Sequence of Entomortierella parvispora E1425, a Mucoromycotan Fungus Associated with Burkholderiaceae-Related Endosymbiotic Bacteria.</title>
        <authorList>
            <person name="Herlambang A."/>
            <person name="Guo Y."/>
            <person name="Takashima Y."/>
            <person name="Narisawa K."/>
            <person name="Ohta H."/>
            <person name="Nishizawa T."/>
        </authorList>
    </citation>
    <scope>NUCLEOTIDE SEQUENCE</scope>
    <source>
        <strain evidence="1">E1425</strain>
    </source>
</reference>
<organism evidence="1 2">
    <name type="scientific">Entomortierella parvispora</name>
    <dbReference type="NCBI Taxonomy" id="205924"/>
    <lineage>
        <taxon>Eukaryota</taxon>
        <taxon>Fungi</taxon>
        <taxon>Fungi incertae sedis</taxon>
        <taxon>Mucoromycota</taxon>
        <taxon>Mortierellomycotina</taxon>
        <taxon>Mortierellomycetes</taxon>
        <taxon>Mortierellales</taxon>
        <taxon>Mortierellaceae</taxon>
        <taxon>Entomortierella</taxon>
    </lineage>
</organism>
<dbReference type="Pfam" id="PF00702">
    <property type="entry name" value="Hydrolase"/>
    <property type="match status" value="1"/>
</dbReference>
<dbReference type="AlphaFoldDB" id="A0A9P3HBY9"/>
<proteinExistence type="predicted"/>
<dbReference type="SUPFAM" id="SSF56784">
    <property type="entry name" value="HAD-like"/>
    <property type="match status" value="1"/>
</dbReference>
<dbReference type="Gene3D" id="3.40.50.1000">
    <property type="entry name" value="HAD superfamily/HAD-like"/>
    <property type="match status" value="1"/>
</dbReference>
<dbReference type="InterPro" id="IPR023214">
    <property type="entry name" value="HAD_sf"/>
</dbReference>
<sequence>MTIPTSPLSINKEKNHTVQFPNHPIPRAIFLDSGGVINCNDTRGPQWIQYLTEYMPTTVLQGPGLLWGRANKKMSHDLFVDKGFDRLMAQAKDHEELDRLYRLHWIQRSVDLVNQYIEEAEEKANEHAKEGQDATSGVTPVHKKIVLPESEEEQIAIAKAAHDHCVGRVRADYPGAVEAILALKQKLHFELFTCSGESSTDLKLTFRTLGIRAISDLTLEAEEEEDLHPIFTKLYGPDLINCHKASTRFYELIFEDCGVPAHEALVVDDKESILAWAKVLGAITVQISTKDRTGNELMVDQVQYIQNDKTGALEKKTVQVPAVDYQLGSLAELPALVAQWKNRR</sequence>
<dbReference type="Proteomes" id="UP000827284">
    <property type="component" value="Unassembled WGS sequence"/>
</dbReference>
<comment type="caution">
    <text evidence="1">The sequence shown here is derived from an EMBL/GenBank/DDBJ whole genome shotgun (WGS) entry which is preliminary data.</text>
</comment>
<reference evidence="1" key="1">
    <citation type="submission" date="2021-11" db="EMBL/GenBank/DDBJ databases">
        <authorList>
            <person name="Herlambang A."/>
            <person name="Guo Y."/>
            <person name="Takashima Y."/>
            <person name="Nishizawa T."/>
        </authorList>
    </citation>
    <scope>NUCLEOTIDE SEQUENCE</scope>
    <source>
        <strain evidence="1">E1425</strain>
    </source>
</reference>
<dbReference type="EMBL" id="BQFW01000008">
    <property type="protein sequence ID" value="GJJ73909.1"/>
    <property type="molecule type" value="Genomic_DNA"/>
</dbReference>
<evidence type="ECO:0000313" key="1">
    <source>
        <dbReference type="EMBL" id="GJJ73909.1"/>
    </source>
</evidence>